<protein>
    <submittedName>
        <fullName evidence="3">C-di-GMP-binding flagellar brake protein YcgR</fullName>
    </submittedName>
</protein>
<dbReference type="EMBL" id="RKRE01000003">
    <property type="protein sequence ID" value="RPF42935.1"/>
    <property type="molecule type" value="Genomic_DNA"/>
</dbReference>
<evidence type="ECO:0000313" key="4">
    <source>
        <dbReference type="Proteomes" id="UP000282654"/>
    </source>
</evidence>
<dbReference type="Gene3D" id="2.40.10.220">
    <property type="entry name" value="predicted glycosyltransferase like domains"/>
    <property type="match status" value="1"/>
</dbReference>
<gene>
    <name evidence="3" type="ORF">EDD75_2050</name>
</gene>
<keyword evidence="3" id="KW-0969">Cilium</keyword>
<evidence type="ECO:0000313" key="3">
    <source>
        <dbReference type="EMBL" id="RPF42935.1"/>
    </source>
</evidence>
<dbReference type="InterPro" id="IPR009875">
    <property type="entry name" value="PilZ_domain"/>
</dbReference>
<dbReference type="RefSeq" id="WP_170157802.1">
    <property type="nucleotide sequence ID" value="NZ_RKRE01000003.1"/>
</dbReference>
<proteinExistence type="predicted"/>
<keyword evidence="4" id="KW-1185">Reference proteome</keyword>
<organism evidence="3 4">
    <name type="scientific">Thermodesulfitimonas autotrophica</name>
    <dbReference type="NCBI Taxonomy" id="1894989"/>
    <lineage>
        <taxon>Bacteria</taxon>
        <taxon>Bacillati</taxon>
        <taxon>Bacillota</taxon>
        <taxon>Clostridia</taxon>
        <taxon>Thermoanaerobacterales</taxon>
        <taxon>Thermoanaerobacteraceae</taxon>
        <taxon>Thermodesulfitimonas</taxon>
    </lineage>
</organism>
<name>A0A3N5BB56_9THEO</name>
<dbReference type="GO" id="GO:0035438">
    <property type="term" value="F:cyclic-di-GMP binding"/>
    <property type="evidence" value="ECO:0007669"/>
    <property type="project" value="InterPro"/>
</dbReference>
<reference evidence="3 4" key="1">
    <citation type="submission" date="2018-11" db="EMBL/GenBank/DDBJ databases">
        <title>Genomic Encyclopedia of Type Strains, Phase IV (KMG-IV): sequencing the most valuable type-strain genomes for metagenomic binning, comparative biology and taxonomic classification.</title>
        <authorList>
            <person name="Goeker M."/>
        </authorList>
    </citation>
    <scope>NUCLEOTIDE SEQUENCE [LARGE SCALE GENOMIC DNA]</scope>
    <source>
        <strain evidence="3 4">DSM 102936</strain>
    </source>
</reference>
<dbReference type="Pfam" id="PF12945">
    <property type="entry name" value="PilZNR"/>
    <property type="match status" value="1"/>
</dbReference>
<comment type="caution">
    <text evidence="3">The sequence shown here is derived from an EMBL/GenBank/DDBJ whole genome shotgun (WGS) entry which is preliminary data.</text>
</comment>
<dbReference type="SUPFAM" id="SSF141371">
    <property type="entry name" value="PilZ domain-like"/>
    <property type="match status" value="1"/>
</dbReference>
<keyword evidence="3" id="KW-0966">Cell projection</keyword>
<accession>A0A3N5BB56</accession>
<sequence length="219" mass="25152">MLTKEQIGLAVNQRVLVALEGSDEYYVSSVEDITADAVFIAVPYRRQVPLVLSRGDRVTVQFTGENECFAFNTTVTSRREDRILLYGLAFPEEIKRIQRRRDVRLCVMLDVQYAEVPEGDAAPVFKPGQALDISAGGMRLVCEKEYPPGTVLLVKFRLPLRGSFFETVTKAEVVRTEPVALEKRRLYHSGVKFLDMPQNHRDKIFSYIFWKMMEQARLR</sequence>
<dbReference type="Proteomes" id="UP000282654">
    <property type="component" value="Unassembled WGS sequence"/>
</dbReference>
<dbReference type="Pfam" id="PF07238">
    <property type="entry name" value="PilZ"/>
    <property type="match status" value="1"/>
</dbReference>
<dbReference type="InterPro" id="IPR009926">
    <property type="entry name" value="T3SS_YcgR_PilZN"/>
</dbReference>
<evidence type="ECO:0000259" key="1">
    <source>
        <dbReference type="Pfam" id="PF07238"/>
    </source>
</evidence>
<keyword evidence="3" id="KW-0282">Flagellum</keyword>
<evidence type="ECO:0000259" key="2">
    <source>
        <dbReference type="Pfam" id="PF12945"/>
    </source>
</evidence>
<feature type="domain" description="PilZ" evidence="1">
    <location>
        <begin position="98"/>
        <end position="209"/>
    </location>
</feature>
<dbReference type="AlphaFoldDB" id="A0A3N5BB56"/>
<feature type="domain" description="Type III secretion system flagellar brake protein YcgR PilZN" evidence="2">
    <location>
        <begin position="11"/>
        <end position="91"/>
    </location>
</feature>